<evidence type="ECO:0000313" key="3">
    <source>
        <dbReference type="Proteomes" id="UP000006271"/>
    </source>
</evidence>
<dbReference type="PATRIC" id="fig|999420.3.peg.2242"/>
<name>K5YET8_9BACT</name>
<proteinExistence type="predicted"/>
<dbReference type="Proteomes" id="UP000006271">
    <property type="component" value="Unassembled WGS sequence"/>
</dbReference>
<protein>
    <recommendedName>
        <fullName evidence="4">Glycosyl transferase family 11</fullName>
    </recommendedName>
</protein>
<keyword evidence="1" id="KW-0472">Membrane</keyword>
<feature type="transmembrane region" description="Helical" evidence="1">
    <location>
        <begin position="270"/>
        <end position="290"/>
    </location>
</feature>
<evidence type="ECO:0008006" key="4">
    <source>
        <dbReference type="Google" id="ProtNLM"/>
    </source>
</evidence>
<evidence type="ECO:0000313" key="2">
    <source>
        <dbReference type="EMBL" id="EKN12062.1"/>
    </source>
</evidence>
<dbReference type="EMBL" id="AGZQ01000011">
    <property type="protein sequence ID" value="EKN12062.1"/>
    <property type="molecule type" value="Genomic_DNA"/>
</dbReference>
<dbReference type="Gene3D" id="3.40.50.11350">
    <property type="match status" value="1"/>
</dbReference>
<organism evidence="2 3">
    <name type="scientific">Parabacteroides merdae CL03T12C32</name>
    <dbReference type="NCBI Taxonomy" id="999420"/>
    <lineage>
        <taxon>Bacteria</taxon>
        <taxon>Pseudomonadati</taxon>
        <taxon>Bacteroidota</taxon>
        <taxon>Bacteroidia</taxon>
        <taxon>Bacteroidales</taxon>
        <taxon>Tannerellaceae</taxon>
        <taxon>Parabacteroides</taxon>
    </lineage>
</organism>
<dbReference type="PANTHER" id="PTHR13132">
    <property type="entry name" value="ALPHA- 1,6 -FUCOSYLTRANSFERASE"/>
    <property type="match status" value="1"/>
</dbReference>
<dbReference type="RefSeq" id="WP_005645527.1">
    <property type="nucleotide sequence ID" value="NZ_JH976453.1"/>
</dbReference>
<dbReference type="GO" id="GO:0006487">
    <property type="term" value="P:protein N-linked glycosylation"/>
    <property type="evidence" value="ECO:0007669"/>
    <property type="project" value="TreeGrafter"/>
</dbReference>
<evidence type="ECO:0000256" key="1">
    <source>
        <dbReference type="SAM" id="Phobius"/>
    </source>
</evidence>
<keyword evidence="1" id="KW-0812">Transmembrane</keyword>
<gene>
    <name evidence="2" type="ORF">HMPREF1060_02177</name>
</gene>
<dbReference type="AlphaFoldDB" id="K5YET8"/>
<reference evidence="2 3" key="1">
    <citation type="submission" date="2012-02" db="EMBL/GenBank/DDBJ databases">
        <title>The Genome Sequence of Parabacteroides merdae CL03T12C32.</title>
        <authorList>
            <consortium name="The Broad Institute Genome Sequencing Platform"/>
            <person name="Earl A."/>
            <person name="Ward D."/>
            <person name="Feldgarden M."/>
            <person name="Gevers D."/>
            <person name="Zitomersky N.L."/>
            <person name="Coyne M.J."/>
            <person name="Comstock L.E."/>
            <person name="Young S.K."/>
            <person name="Zeng Q."/>
            <person name="Gargeya S."/>
            <person name="Fitzgerald M."/>
            <person name="Haas B."/>
            <person name="Abouelleil A."/>
            <person name="Alvarado L."/>
            <person name="Arachchi H.M."/>
            <person name="Berlin A."/>
            <person name="Chapman S.B."/>
            <person name="Gearin G."/>
            <person name="Goldberg J."/>
            <person name="Griggs A."/>
            <person name="Gujja S."/>
            <person name="Hansen M."/>
            <person name="Heiman D."/>
            <person name="Howarth C."/>
            <person name="Larimer J."/>
            <person name="Lui A."/>
            <person name="MacDonald P.J.P."/>
            <person name="McCowen C."/>
            <person name="Montmayeur A."/>
            <person name="Murphy C."/>
            <person name="Neiman D."/>
            <person name="Pearson M."/>
            <person name="Priest M."/>
            <person name="Roberts A."/>
            <person name="Saif S."/>
            <person name="Shea T."/>
            <person name="Sisk P."/>
            <person name="Stolte C."/>
            <person name="Sykes S."/>
            <person name="Wortman J."/>
            <person name="Nusbaum C."/>
            <person name="Birren B."/>
        </authorList>
    </citation>
    <scope>NUCLEOTIDE SEQUENCE [LARGE SCALE GENOMIC DNA]</scope>
    <source>
        <strain evidence="2 3">CL03T12C32</strain>
    </source>
</reference>
<keyword evidence="1" id="KW-1133">Transmembrane helix</keyword>
<comment type="caution">
    <text evidence="2">The sequence shown here is derived from an EMBL/GenBank/DDBJ whole genome shotgun (WGS) entry which is preliminary data.</text>
</comment>
<dbReference type="GO" id="GO:0046921">
    <property type="term" value="F:alpha-(1-&gt;6)-fucosyltransferase activity"/>
    <property type="evidence" value="ECO:0007669"/>
    <property type="project" value="TreeGrafter"/>
</dbReference>
<accession>K5YET8</accession>
<sequence>MNDVNNYIRLNNSFDKSVIFRLGISGGFFSEYNNMLVCMLYCMQHKIRFRLDSMHANFAVKNGWTDFFEPFCEEVINDENIHQKTVDWRYLIKSIFKNQKISLFDNLRPYIYFWNKSLLTQDIYGKARSSASQKRFYDFPELNIHGDFRDACGAFLNMTWHYNEAVKSEIEKIIQELNLPLVYLSMHIRGGDKAFEYQLFSIDTYFKKLEKSTLLVCNNIFLLTDDYNIYKKCKIKYPNYNFWTLCEEKDSGYNNSLFVKQDPIEKRRKLVRLFAAMDIMTSSLCFIGTYTANPGLFLGMRIPKKTICVDSDKWKIW</sequence>
<dbReference type="HOGENOM" id="CLU_893260_0_0_10"/>
<dbReference type="PANTHER" id="PTHR13132:SF29">
    <property type="entry name" value="ALPHA-(1,6)-FUCOSYLTRANSFERASE"/>
    <property type="match status" value="1"/>
</dbReference>